<keyword evidence="1" id="KW-0812">Transmembrane</keyword>
<dbReference type="AlphaFoldDB" id="A0A952FRQ9"/>
<accession>A0A952FRQ9</accession>
<keyword evidence="1" id="KW-0472">Membrane</keyword>
<protein>
    <submittedName>
        <fullName evidence="2">Uncharacterized protein</fullName>
    </submittedName>
</protein>
<sequence>MPVIDSARTVGVWGGIAAAPVFLLLFASLSCWAGAAAAGHRTSAAFSAREDGWMSAQSIMAPPPDEAAVIAQEYRGAVDDGSSAALIRFIARHPDHALAEEARRRLALRTEPDGRSLAGDPDAAVYSAFDAARRAGTARAYRDFASTYANHPLAAEAERQALALQ</sequence>
<dbReference type="EMBL" id="JAEKLZ010000372">
    <property type="protein sequence ID" value="MBW8728205.1"/>
    <property type="molecule type" value="Genomic_DNA"/>
</dbReference>
<name>A0A952FRQ9_9PROT</name>
<proteinExistence type="predicted"/>
<dbReference type="InterPro" id="IPR011990">
    <property type="entry name" value="TPR-like_helical_dom_sf"/>
</dbReference>
<gene>
    <name evidence="2" type="ORF">JF625_24045</name>
</gene>
<organism evidence="2 3">
    <name type="scientific">Inquilinus limosus</name>
    <dbReference type="NCBI Taxonomy" id="171674"/>
    <lineage>
        <taxon>Bacteria</taxon>
        <taxon>Pseudomonadati</taxon>
        <taxon>Pseudomonadota</taxon>
        <taxon>Alphaproteobacteria</taxon>
        <taxon>Rhodospirillales</taxon>
        <taxon>Rhodospirillaceae</taxon>
        <taxon>Inquilinus</taxon>
    </lineage>
</organism>
<dbReference type="Proteomes" id="UP000700706">
    <property type="component" value="Unassembled WGS sequence"/>
</dbReference>
<dbReference type="Gene3D" id="1.25.40.10">
    <property type="entry name" value="Tetratricopeptide repeat domain"/>
    <property type="match status" value="1"/>
</dbReference>
<reference evidence="2" key="1">
    <citation type="submission" date="2020-06" db="EMBL/GenBank/DDBJ databases">
        <title>Stable isotope informed genome-resolved metagenomics uncovers potential trophic interactions in rhizosphere soil.</title>
        <authorList>
            <person name="Starr E.P."/>
            <person name="Shi S."/>
            <person name="Blazewicz S.J."/>
            <person name="Koch B.J."/>
            <person name="Probst A.J."/>
            <person name="Hungate B.A."/>
            <person name="Pett-Ridge J."/>
            <person name="Firestone M.K."/>
            <person name="Banfield J.F."/>
        </authorList>
    </citation>
    <scope>NUCLEOTIDE SEQUENCE</scope>
    <source>
        <strain evidence="2">YM_69_17</strain>
    </source>
</reference>
<keyword evidence="1" id="KW-1133">Transmembrane helix</keyword>
<evidence type="ECO:0000313" key="3">
    <source>
        <dbReference type="Proteomes" id="UP000700706"/>
    </source>
</evidence>
<evidence type="ECO:0000256" key="1">
    <source>
        <dbReference type="SAM" id="Phobius"/>
    </source>
</evidence>
<feature type="transmembrane region" description="Helical" evidence="1">
    <location>
        <begin position="12"/>
        <end position="39"/>
    </location>
</feature>
<evidence type="ECO:0000313" key="2">
    <source>
        <dbReference type="EMBL" id="MBW8728205.1"/>
    </source>
</evidence>
<comment type="caution">
    <text evidence="2">The sequence shown here is derived from an EMBL/GenBank/DDBJ whole genome shotgun (WGS) entry which is preliminary data.</text>
</comment>